<keyword evidence="1" id="KW-0520">NAD</keyword>
<reference evidence="3" key="1">
    <citation type="submission" date="2025-08" db="UniProtKB">
        <authorList>
            <consortium name="RefSeq"/>
        </authorList>
    </citation>
    <scope>IDENTIFICATION</scope>
</reference>
<evidence type="ECO:0000256" key="1">
    <source>
        <dbReference type="ARBA" id="ARBA00023027"/>
    </source>
</evidence>
<dbReference type="InterPro" id="IPR035897">
    <property type="entry name" value="Toll_tir_struct_dom_sf"/>
</dbReference>
<proteinExistence type="predicted"/>
<protein>
    <submittedName>
        <fullName evidence="3">TMV resistance protein N-like</fullName>
    </submittedName>
</protein>
<dbReference type="PANTHER" id="PTHR32009">
    <property type="entry name" value="TMV RESISTANCE PROTEIN N-LIKE"/>
    <property type="match status" value="1"/>
</dbReference>
<evidence type="ECO:0000259" key="2">
    <source>
        <dbReference type="PROSITE" id="PS50104"/>
    </source>
</evidence>
<dbReference type="AlphaFoldDB" id="A0A1S4C1J2"/>
<feature type="domain" description="TIR" evidence="2">
    <location>
        <begin position="22"/>
        <end position="153"/>
    </location>
</feature>
<accession>A0A1S4C1J2</accession>
<dbReference type="Pfam" id="PF01582">
    <property type="entry name" value="TIR"/>
    <property type="match status" value="1"/>
</dbReference>
<dbReference type="PANTHER" id="PTHR32009:SF156">
    <property type="entry name" value="TOLL_INTERLEUKIN-1 RECEPTOR-LIKE PROTEIN ISOFORM X1"/>
    <property type="match status" value="1"/>
</dbReference>
<dbReference type="GO" id="GO:0005634">
    <property type="term" value="C:nucleus"/>
    <property type="evidence" value="ECO:0000318"/>
    <property type="project" value="GO_Central"/>
</dbReference>
<dbReference type="RefSeq" id="XP_016495017.1">
    <property type="nucleotide sequence ID" value="XM_016639531.1"/>
</dbReference>
<dbReference type="GO" id="GO:0007165">
    <property type="term" value="P:signal transduction"/>
    <property type="evidence" value="ECO:0000318"/>
    <property type="project" value="GO_Central"/>
</dbReference>
<organism evidence="3">
    <name type="scientific">Nicotiana tabacum</name>
    <name type="common">Common tobacco</name>
    <dbReference type="NCBI Taxonomy" id="4097"/>
    <lineage>
        <taxon>Eukaryota</taxon>
        <taxon>Viridiplantae</taxon>
        <taxon>Streptophyta</taxon>
        <taxon>Embryophyta</taxon>
        <taxon>Tracheophyta</taxon>
        <taxon>Spermatophyta</taxon>
        <taxon>Magnoliopsida</taxon>
        <taxon>eudicotyledons</taxon>
        <taxon>Gunneridae</taxon>
        <taxon>Pentapetalae</taxon>
        <taxon>asterids</taxon>
        <taxon>lamiids</taxon>
        <taxon>Solanales</taxon>
        <taxon>Solanaceae</taxon>
        <taxon>Nicotianoideae</taxon>
        <taxon>Nicotianeae</taxon>
        <taxon>Nicotiana</taxon>
    </lineage>
</organism>
<gene>
    <name evidence="3" type="primary">LOC107814178</name>
</gene>
<dbReference type="KEGG" id="nta:107814178"/>
<dbReference type="InterPro" id="IPR000157">
    <property type="entry name" value="TIR_dom"/>
</dbReference>
<dbReference type="Gene3D" id="3.40.50.10140">
    <property type="entry name" value="Toll/interleukin-1 receptor homology (TIR) domain"/>
    <property type="match status" value="1"/>
</dbReference>
<name>A0A1S4C1J2_TOBAC</name>
<feature type="non-terminal residue" evidence="3">
    <location>
        <position position="167"/>
    </location>
</feature>
<dbReference type="PROSITE" id="PS50104">
    <property type="entry name" value="TIR"/>
    <property type="match status" value="1"/>
</dbReference>
<dbReference type="SUPFAM" id="SSF52200">
    <property type="entry name" value="Toll/Interleukin receptor TIR domain"/>
    <property type="match status" value="1"/>
</dbReference>
<dbReference type="OMA" id="FERHRTC"/>
<dbReference type="OrthoDB" id="1294953at2759"/>
<dbReference type="PaxDb" id="4097-A0A1S4C1J2"/>
<evidence type="ECO:0000313" key="3">
    <source>
        <dbReference type="RefSeq" id="XP_016495017.1"/>
    </source>
</evidence>
<dbReference type="SMART" id="SM00255">
    <property type="entry name" value="TIR"/>
    <property type="match status" value="1"/>
</dbReference>
<sequence length="167" mass="18935">MADQKGKDQSSNIQPSFALGPWKYDVFLSCIGGDASQNFVDQLYLKLCQVRINTFKTDDVSAEVVMNAIEGSIIFIIVLSKNYASSRRCLNELLHILELKKNSKRLLLPIFYDIDPSDVRKQTGIFAEAFERHRTCSQSEQTIQYWKTALNKVGNLSGWDLRHAAEG</sequence>
<dbReference type="STRING" id="4097.A0A1S4C1J2"/>
<dbReference type="SMR" id="A0A1S4C1J2"/>